<sequence>MSTNFRFFALPYLPLKQVLDHFGSQEILYFSLCSQKSKKLAVSYKGPSKNVQLELCFGNFDCLEDDFSSLLHVRQLSELPKDRVLDTVKIGRFSGIPVEKISIPGEKMCLKTYWEDRIIGMTVIGDYAREVFNRDIYEVMLGDEHAENDHRKVVDWIRKSQRSIENFYCNFTPKVDEDIDYLLENCKYNRMLSLFVKPSDAYCPASMPNFNQDILYLDPCFWIKQHHLLAMNATCIALHKSKFTHFDLNIFLKHWRNGGCFQLKELIVTCEVSIDYDILLDGVEFTEMDEDMQRDYVNDEKHHQTIEYGFDIKRPVDDVTATIVDVGVDFKEFWMIVWPDFAGNTY</sequence>
<dbReference type="EMBL" id="DS268699">
    <property type="protein sequence ID" value="EFO98944.1"/>
    <property type="molecule type" value="Genomic_DNA"/>
</dbReference>
<dbReference type="eggNOG" id="ENOG502TJPX">
    <property type="taxonomic scope" value="Eukaryota"/>
</dbReference>
<evidence type="ECO:0000313" key="2">
    <source>
        <dbReference type="EMBL" id="EFO98944.1"/>
    </source>
</evidence>
<organism evidence="3">
    <name type="scientific">Caenorhabditis remanei</name>
    <name type="common">Caenorhabditis vulgaris</name>
    <dbReference type="NCBI Taxonomy" id="31234"/>
    <lineage>
        <taxon>Eukaryota</taxon>
        <taxon>Metazoa</taxon>
        <taxon>Ecdysozoa</taxon>
        <taxon>Nematoda</taxon>
        <taxon>Chromadorea</taxon>
        <taxon>Rhabditida</taxon>
        <taxon>Rhabditina</taxon>
        <taxon>Rhabditomorpha</taxon>
        <taxon>Rhabditoidea</taxon>
        <taxon>Rhabditidae</taxon>
        <taxon>Peloderinae</taxon>
        <taxon>Caenorhabditis</taxon>
    </lineage>
</organism>
<name>E3NIE3_CAERE</name>
<dbReference type="PANTHER" id="PTHR21503">
    <property type="entry name" value="F-BOX-CONTAINING HYPOTHETICAL PROTEIN C.ELEGANS"/>
    <property type="match status" value="1"/>
</dbReference>
<dbReference type="PANTHER" id="PTHR21503:SF48">
    <property type="entry name" value="F-BOX ASSOCIATED DOMAIN-CONTAINING PROTEIN-RELATED"/>
    <property type="match status" value="1"/>
</dbReference>
<proteinExistence type="predicted"/>
<keyword evidence="3" id="KW-1185">Reference proteome</keyword>
<evidence type="ECO:0000259" key="1">
    <source>
        <dbReference type="Pfam" id="PF07735"/>
    </source>
</evidence>
<protein>
    <recommendedName>
        <fullName evidence="1">Sdz-33 F-box domain-containing protein</fullName>
    </recommendedName>
</protein>
<dbReference type="Proteomes" id="UP000008281">
    <property type="component" value="Unassembled WGS sequence"/>
</dbReference>
<dbReference type="InterPro" id="IPR012885">
    <property type="entry name" value="F-box_Sdz-33"/>
</dbReference>
<reference evidence="2" key="1">
    <citation type="submission" date="2007-07" db="EMBL/GenBank/DDBJ databases">
        <title>PCAP assembly of the Caenorhabditis remanei genome.</title>
        <authorList>
            <consortium name="The Caenorhabditis remanei Sequencing Consortium"/>
            <person name="Wilson R.K."/>
        </authorList>
    </citation>
    <scope>NUCLEOTIDE SEQUENCE [LARGE SCALE GENOMIC DNA]</scope>
    <source>
        <strain evidence="2">PB4641</strain>
    </source>
</reference>
<dbReference type="InParanoid" id="E3NIE3"/>
<dbReference type="AlphaFoldDB" id="E3NIE3"/>
<dbReference type="HOGENOM" id="CLU_028840_0_1_1"/>
<evidence type="ECO:0000313" key="3">
    <source>
        <dbReference type="Proteomes" id="UP000008281"/>
    </source>
</evidence>
<dbReference type="Pfam" id="PF07735">
    <property type="entry name" value="FBA_2"/>
    <property type="match status" value="1"/>
</dbReference>
<feature type="domain" description="Sdz-33 F-box" evidence="1">
    <location>
        <begin position="211"/>
        <end position="266"/>
    </location>
</feature>
<gene>
    <name evidence="2" type="ORF">CRE_05257</name>
</gene>
<accession>E3NIE3</accession>